<dbReference type="InterPro" id="IPR008907">
    <property type="entry name" value="TPP/p25"/>
</dbReference>
<dbReference type="SMART" id="SM00537">
    <property type="entry name" value="DCX"/>
    <property type="match status" value="1"/>
</dbReference>
<dbReference type="Pfam" id="PF05517">
    <property type="entry name" value="p25-alpha"/>
    <property type="match status" value="1"/>
</dbReference>
<dbReference type="Gene3D" id="3.10.20.230">
    <property type="entry name" value="Doublecortin domain"/>
    <property type="match status" value="1"/>
</dbReference>
<dbReference type="VEuPathDB" id="PlasmoDB:PRELSG_1014100"/>
<dbReference type="GO" id="GO:0035556">
    <property type="term" value="P:intracellular signal transduction"/>
    <property type="evidence" value="ECO:0007669"/>
    <property type="project" value="InterPro"/>
</dbReference>
<dbReference type="EMBL" id="LN835305">
    <property type="protein sequence ID" value="CRH00487.1"/>
    <property type="molecule type" value="Genomic_DNA"/>
</dbReference>
<accession>A0A1J1HA59</accession>
<dbReference type="OrthoDB" id="548799at2759"/>
<dbReference type="GeneID" id="39736607"/>
<evidence type="ECO:0000313" key="3">
    <source>
        <dbReference type="Proteomes" id="UP000220158"/>
    </source>
</evidence>
<dbReference type="SUPFAM" id="SSF89837">
    <property type="entry name" value="Doublecortin (DC)"/>
    <property type="match status" value="1"/>
</dbReference>
<dbReference type="KEGG" id="prel:PRELSG_1014100"/>
<evidence type="ECO:0000313" key="2">
    <source>
        <dbReference type="EMBL" id="CRH00487.1"/>
    </source>
</evidence>
<dbReference type="CDD" id="cd01617">
    <property type="entry name" value="DCX"/>
    <property type="match status" value="1"/>
</dbReference>
<reference evidence="2 3" key="1">
    <citation type="submission" date="2015-04" db="EMBL/GenBank/DDBJ databases">
        <authorList>
            <consortium name="Pathogen Informatics"/>
        </authorList>
    </citation>
    <scope>NUCLEOTIDE SEQUENCE [LARGE SCALE GENOMIC DNA]</scope>
    <source>
        <strain evidence="2 3">SGS1</strain>
    </source>
</reference>
<organism evidence="2 3">
    <name type="scientific">Plasmodium relictum</name>
    <dbReference type="NCBI Taxonomy" id="85471"/>
    <lineage>
        <taxon>Eukaryota</taxon>
        <taxon>Sar</taxon>
        <taxon>Alveolata</taxon>
        <taxon>Apicomplexa</taxon>
        <taxon>Aconoidasida</taxon>
        <taxon>Haemosporida</taxon>
        <taxon>Plasmodiidae</taxon>
        <taxon>Plasmodium</taxon>
        <taxon>Plasmodium (Haemamoeba)</taxon>
    </lineage>
</organism>
<feature type="domain" description="Doublecortin" evidence="1">
    <location>
        <begin position="163"/>
        <end position="237"/>
    </location>
</feature>
<dbReference type="Pfam" id="PF03607">
    <property type="entry name" value="DCX"/>
    <property type="match status" value="1"/>
</dbReference>
<dbReference type="PROSITE" id="PS50309">
    <property type="entry name" value="DC"/>
    <property type="match status" value="1"/>
</dbReference>
<dbReference type="RefSeq" id="XP_028533490.1">
    <property type="nucleotide sequence ID" value="XM_028677063.1"/>
</dbReference>
<sequence>MENLDDLLKYRKSIKYKVNNNNKNDGIYEIYSSDEDALKPIKHYFFDSNEDFLSVFLEKNKKEKNDNNTNMLNRKIKKKYKNVFERLTDTNFYTGIHKERFDELGNGRGQIGTKDIFIYDGWPEAETRNHQIYSLDIKKPKNPVVTPGTLGIQKYGIQIATPKNIWIFRNGDKHHNGTLFLVKPHINNYKSLLFEITKVLSPTIGPVRKIYDQNFRLVRSLEQLVDGAKYLCTSGDPPASIDRLQLFLSKWVVQS</sequence>
<name>A0A1J1HA59_PLARL</name>
<dbReference type="OMA" id="FRNGDEH"/>
<dbReference type="Proteomes" id="UP000220158">
    <property type="component" value="Chromosome 10"/>
</dbReference>
<protein>
    <submittedName>
        <fullName evidence="2">Apicortin, putative</fullName>
    </submittedName>
</protein>
<proteinExistence type="predicted"/>
<dbReference type="InterPro" id="IPR003533">
    <property type="entry name" value="Doublecortin_dom"/>
</dbReference>
<dbReference type="GO" id="GO:0046785">
    <property type="term" value="P:microtubule polymerization"/>
    <property type="evidence" value="ECO:0007669"/>
    <property type="project" value="InterPro"/>
</dbReference>
<keyword evidence="3" id="KW-1185">Reference proteome</keyword>
<dbReference type="InterPro" id="IPR036572">
    <property type="entry name" value="Doublecortin_dom_sf"/>
</dbReference>
<dbReference type="AlphaFoldDB" id="A0A1J1HA59"/>
<evidence type="ECO:0000259" key="1">
    <source>
        <dbReference type="PROSITE" id="PS50309"/>
    </source>
</evidence>
<dbReference type="GO" id="GO:0015631">
    <property type="term" value="F:tubulin binding"/>
    <property type="evidence" value="ECO:0007669"/>
    <property type="project" value="InterPro"/>
</dbReference>
<gene>
    <name evidence="2" type="ORF">PRELSG_1014100</name>
</gene>